<evidence type="ECO:0000313" key="9">
    <source>
        <dbReference type="Proteomes" id="UP000007062"/>
    </source>
</evidence>
<protein>
    <submittedName>
        <fullName evidence="7">AGAP012457-PA</fullName>
    </submittedName>
</protein>
<keyword evidence="3" id="KW-0862">Zinc</keyword>
<evidence type="ECO:0000256" key="1">
    <source>
        <dbReference type="ARBA" id="ARBA00022723"/>
    </source>
</evidence>
<dbReference type="VEuPathDB" id="VectorBase:AGAMI1_002176"/>
<organism evidence="7">
    <name type="scientific">Anopheles gambiae</name>
    <name type="common">African malaria mosquito</name>
    <dbReference type="NCBI Taxonomy" id="7165"/>
    <lineage>
        <taxon>Eukaryota</taxon>
        <taxon>Metazoa</taxon>
        <taxon>Ecdysozoa</taxon>
        <taxon>Arthropoda</taxon>
        <taxon>Hexapoda</taxon>
        <taxon>Insecta</taxon>
        <taxon>Pterygota</taxon>
        <taxon>Neoptera</taxon>
        <taxon>Endopterygota</taxon>
        <taxon>Diptera</taxon>
        <taxon>Nematocera</taxon>
        <taxon>Culicoidea</taxon>
        <taxon>Culicidae</taxon>
        <taxon>Anophelinae</taxon>
        <taxon>Anopheles</taxon>
    </lineage>
</organism>
<keyword evidence="2" id="KW-0863">Zinc-finger</keyword>
<keyword evidence="4" id="KW-0175">Coiled coil</keyword>
<reference evidence="8" key="6">
    <citation type="submission" date="2020-05" db="UniProtKB">
        <authorList>
            <consortium name="EnsemblMetazoa"/>
        </authorList>
    </citation>
    <scope>IDENTIFICATION</scope>
    <source>
        <strain evidence="8">PEST</strain>
    </source>
</reference>
<dbReference type="AlphaFoldDB" id="A7USQ8"/>
<gene>
    <name evidence="7" type="ORF">AgaP_AGAP012457</name>
</gene>
<name>A7USQ8_ANOGA</name>
<dbReference type="HOGENOM" id="CLU_1152571_0_0_1"/>
<evidence type="ECO:0000259" key="6">
    <source>
        <dbReference type="SMART" id="SM00249"/>
    </source>
</evidence>
<dbReference type="PaxDb" id="7165-AGAP012457-PA"/>
<feature type="region of interest" description="Disordered" evidence="5">
    <location>
        <begin position="200"/>
        <end position="220"/>
    </location>
</feature>
<proteinExistence type="predicted"/>
<evidence type="ECO:0000256" key="2">
    <source>
        <dbReference type="ARBA" id="ARBA00022771"/>
    </source>
</evidence>
<dbReference type="InterPro" id="IPR013083">
    <property type="entry name" value="Znf_RING/FYVE/PHD"/>
</dbReference>
<accession>A7USQ8</accession>
<evidence type="ECO:0000313" key="8">
    <source>
        <dbReference type="EnsemblMetazoa" id="AGAP012457-PA"/>
    </source>
</evidence>
<feature type="domain" description="Zinc finger PHD-type" evidence="6">
    <location>
        <begin position="9"/>
        <end position="54"/>
    </location>
</feature>
<reference evidence="7" key="2">
    <citation type="submission" date="2002-03" db="EMBL/GenBank/DDBJ databases">
        <authorList>
            <consortium name="The Anopheles Genome Sequencing Consortium"/>
        </authorList>
    </citation>
    <scope>NUCLEOTIDE SEQUENCE</scope>
    <source>
        <strain evidence="7">PEST</strain>
    </source>
</reference>
<feature type="compositionally biased region" description="Basic and acidic residues" evidence="5">
    <location>
        <begin position="71"/>
        <end position="80"/>
    </location>
</feature>
<dbReference type="GO" id="GO:0008270">
    <property type="term" value="F:zinc ion binding"/>
    <property type="evidence" value="ECO:0007669"/>
    <property type="project" value="UniProtKB-KW"/>
</dbReference>
<dbReference type="Proteomes" id="UP000007062">
    <property type="component" value="Unassembled WGS sequence"/>
</dbReference>
<feature type="region of interest" description="Disordered" evidence="5">
    <location>
        <begin position="71"/>
        <end position="133"/>
    </location>
</feature>
<evidence type="ECO:0000313" key="7">
    <source>
        <dbReference type="EMBL" id="EDO64254.1"/>
    </source>
</evidence>
<dbReference type="InterPro" id="IPR001965">
    <property type="entry name" value="Znf_PHD"/>
</dbReference>
<dbReference type="SUPFAM" id="SSF57903">
    <property type="entry name" value="FYVE/PHD zinc finger"/>
    <property type="match status" value="1"/>
</dbReference>
<dbReference type="InterPro" id="IPR011011">
    <property type="entry name" value="Znf_FYVE_PHD"/>
</dbReference>
<dbReference type="EnsemblMetazoa" id="AGAP012457-RA">
    <property type="protein sequence ID" value="AGAP012457-PA"/>
    <property type="gene ID" value="AGAP012457"/>
</dbReference>
<dbReference type="Pfam" id="PF00628">
    <property type="entry name" value="PHD"/>
    <property type="match status" value="1"/>
</dbReference>
<evidence type="ECO:0000256" key="3">
    <source>
        <dbReference type="ARBA" id="ARBA00022833"/>
    </source>
</evidence>
<dbReference type="EMBL" id="AAAB01008854">
    <property type="protein sequence ID" value="EDO64254.1"/>
    <property type="molecule type" value="Genomic_DNA"/>
</dbReference>
<dbReference type="InterPro" id="IPR019787">
    <property type="entry name" value="Znf_PHD-finger"/>
</dbReference>
<sequence length="241" mass="26834">MQSEENRFDCGACDKANTVDDMVLCDGCAKWYHYGCASVTANVAKRKWFYVRCVKKVPVIGKSEAKPTLREEVSAKDNKPAESCQNVEKQGSADCGGGSSERTVVQDKPSPPQTAKSKAPSTRRGGSASSQLSVRNALERLAKKQELEKKMAEKEFELKMAKMELEQEELRMQLEEQLECSIISGKSLRAKIRVRDQNQALAKPAQVQTHPQTEASPVTKRRMAENNLENAMVERNGLTPR</sequence>
<evidence type="ECO:0000256" key="4">
    <source>
        <dbReference type="SAM" id="Coils"/>
    </source>
</evidence>
<dbReference type="SMART" id="SM00249">
    <property type="entry name" value="PHD"/>
    <property type="match status" value="1"/>
</dbReference>
<feature type="coiled-coil region" evidence="4">
    <location>
        <begin position="135"/>
        <end position="180"/>
    </location>
</feature>
<reference evidence="7 9" key="4">
    <citation type="journal article" date="2007" name="Genome Biol.">
        <title>Update of the Anopheles gambiae PEST genome assembly.</title>
        <authorList>
            <person name="Sharakhova M.V."/>
            <person name="Hammond M.P."/>
            <person name="Lobo N.F."/>
            <person name="Krzywinski J."/>
            <person name="Unger M.F."/>
            <person name="Hillenmeyer M.E."/>
            <person name="Bruggner R.V."/>
            <person name="Birney E."/>
            <person name="Collins F.H."/>
        </authorList>
    </citation>
    <scope>NUCLEOTIDE SEQUENCE [LARGE SCALE GENOMIC DNA]</scope>
    <source>
        <strain evidence="7 9">PEST</strain>
    </source>
</reference>
<dbReference type="VEuPathDB" id="VectorBase:AGAP012457"/>
<reference evidence="7 9" key="1">
    <citation type="journal article" date="2002" name="Science">
        <title>The genome sequence of the malaria mosquito Anopheles gambiae.</title>
        <authorList>
            <person name="Holt R.A."/>
            <person name="Subramanian G.M."/>
            <person name="Halpern A."/>
            <person name="Sutton G.G."/>
            <person name="Charlab R."/>
            <person name="Nusskern D.R."/>
            <person name="Wincker P."/>
            <person name="Clark A.G."/>
            <person name="Ribeiro J.M."/>
            <person name="Wides R."/>
            <person name="Salzberg S.L."/>
            <person name="Loftus B."/>
            <person name="Yandell M."/>
            <person name="Majoros W.H."/>
            <person name="Rusch D.B."/>
            <person name="Lai Z."/>
            <person name="Kraft C.L."/>
            <person name="Abril J.F."/>
            <person name="Anthouard V."/>
            <person name="Arensburger P."/>
            <person name="Atkinson P.W."/>
            <person name="Baden H."/>
            <person name="de Berardinis V."/>
            <person name="Baldwin D."/>
            <person name="Benes V."/>
            <person name="Biedler J."/>
            <person name="Blass C."/>
            <person name="Bolanos R."/>
            <person name="Boscus D."/>
            <person name="Barnstead M."/>
            <person name="Cai S."/>
            <person name="Center A."/>
            <person name="Chaturverdi K."/>
            <person name="Christophides G.K."/>
            <person name="Chrystal M.A."/>
            <person name="Clamp M."/>
            <person name="Cravchik A."/>
            <person name="Curwen V."/>
            <person name="Dana A."/>
            <person name="Delcher A."/>
            <person name="Dew I."/>
            <person name="Evans C.A."/>
            <person name="Flanigan M."/>
            <person name="Grundschober-Freimoser A."/>
            <person name="Friedli L."/>
            <person name="Gu Z."/>
            <person name="Guan P."/>
            <person name="Guigo R."/>
            <person name="Hillenmeyer M.E."/>
            <person name="Hladun S.L."/>
            <person name="Hogan J.R."/>
            <person name="Hong Y.S."/>
            <person name="Hoover J."/>
            <person name="Jaillon O."/>
            <person name="Ke Z."/>
            <person name="Kodira C."/>
            <person name="Kokoza E."/>
            <person name="Koutsos A."/>
            <person name="Letunic I."/>
            <person name="Levitsky A."/>
            <person name="Liang Y."/>
            <person name="Lin J.J."/>
            <person name="Lobo N.F."/>
            <person name="Lopez J.R."/>
            <person name="Malek J.A."/>
            <person name="McIntosh T.C."/>
            <person name="Meister S."/>
            <person name="Miller J."/>
            <person name="Mobarry C."/>
            <person name="Mongin E."/>
            <person name="Murphy S.D."/>
            <person name="O'Brochta D.A."/>
            <person name="Pfannkoch C."/>
            <person name="Qi R."/>
            <person name="Regier M.A."/>
            <person name="Remington K."/>
            <person name="Shao H."/>
            <person name="Sharakhova M.V."/>
            <person name="Sitter C.D."/>
            <person name="Shetty J."/>
            <person name="Smith T.J."/>
            <person name="Strong R."/>
            <person name="Sun J."/>
            <person name="Thomasova D."/>
            <person name="Ton L.Q."/>
            <person name="Topalis P."/>
            <person name="Tu Z."/>
            <person name="Unger M.F."/>
            <person name="Walenz B."/>
            <person name="Wang A."/>
            <person name="Wang J."/>
            <person name="Wang M."/>
            <person name="Wang X."/>
            <person name="Woodford K.J."/>
            <person name="Wortman J.R."/>
            <person name="Wu M."/>
            <person name="Yao A."/>
            <person name="Zdobnov E.M."/>
            <person name="Zhang H."/>
            <person name="Zhao Q."/>
            <person name="Zhao S."/>
            <person name="Zhu S.C."/>
            <person name="Zhimulev I."/>
            <person name="Coluzzi M."/>
            <person name="della Torre A."/>
            <person name="Roth C.W."/>
            <person name="Louis C."/>
            <person name="Kalush F."/>
            <person name="Mural R.J."/>
            <person name="Myers E.W."/>
            <person name="Adams M.D."/>
            <person name="Smith H.O."/>
            <person name="Broder S."/>
            <person name="Gardner M.J."/>
            <person name="Fraser C.M."/>
            <person name="Birney E."/>
            <person name="Bork P."/>
            <person name="Brey P.T."/>
            <person name="Venter J.C."/>
            <person name="Weissenbach J."/>
            <person name="Kafatos F.C."/>
            <person name="Collins F.H."/>
            <person name="Hoffman S.L."/>
        </authorList>
    </citation>
    <scope>NUCLEOTIDE SEQUENCE [LARGE SCALE GENOMIC DNA]</scope>
    <source>
        <strain evidence="7 9">PEST</strain>
    </source>
</reference>
<dbReference type="OMA" id="YHYGCAS"/>
<dbReference type="STRING" id="7165.A7USQ8"/>
<keyword evidence="1" id="KW-0479">Metal-binding</keyword>
<dbReference type="Gene3D" id="3.30.40.10">
    <property type="entry name" value="Zinc/RING finger domain, C3HC4 (zinc finger)"/>
    <property type="match status" value="1"/>
</dbReference>
<evidence type="ECO:0000256" key="5">
    <source>
        <dbReference type="SAM" id="MobiDB-lite"/>
    </source>
</evidence>
<reference evidence="7 9" key="3">
    <citation type="journal article" date="2004" name="Trends Parasitol.">
        <title>The Anopheles gambiae genome: an update.</title>
        <authorList>
            <person name="Mongin E."/>
            <person name="Louis C."/>
            <person name="Holt R.A."/>
            <person name="Birney E."/>
            <person name="Collins F.H."/>
        </authorList>
    </citation>
    <scope>NUCLEOTIDE SEQUENCE [LARGE SCALE GENOMIC DNA]</scope>
    <source>
        <strain evidence="7 9">PEST</strain>
    </source>
</reference>
<keyword evidence="9" id="KW-1185">Reference proteome</keyword>
<reference evidence="7" key="5">
    <citation type="submission" date="2011-05" db="EMBL/GenBank/DDBJ databases">
        <authorList>
            <consortium name="VectorBase"/>
        </authorList>
    </citation>
    <scope>NUCLEOTIDE SEQUENCE</scope>
    <source>
        <strain evidence="7">PEST</strain>
    </source>
</reference>
<feature type="compositionally biased region" description="Polar residues" evidence="5">
    <location>
        <begin position="206"/>
        <end position="216"/>
    </location>
</feature>